<evidence type="ECO:0000313" key="13">
    <source>
        <dbReference type="EMBL" id="QNM15117.1"/>
    </source>
</evidence>
<dbReference type="InterPro" id="IPR017583">
    <property type="entry name" value="Tagatose/fructose_Pkinase"/>
</dbReference>
<evidence type="ECO:0000256" key="10">
    <source>
        <dbReference type="PIRNR" id="PIRNR000535"/>
    </source>
</evidence>
<dbReference type="GO" id="GO:0044281">
    <property type="term" value="P:small molecule metabolic process"/>
    <property type="evidence" value="ECO:0007669"/>
    <property type="project" value="UniProtKB-ARBA"/>
</dbReference>
<dbReference type="NCBIfam" id="TIGR03168">
    <property type="entry name" value="1-PFK"/>
    <property type="match status" value="1"/>
</dbReference>
<dbReference type="CDD" id="cd01164">
    <property type="entry name" value="FruK_PfkB_like"/>
    <property type="match status" value="1"/>
</dbReference>
<dbReference type="AlphaFoldDB" id="A0A7G9GWD5"/>
<dbReference type="GO" id="GO:0008662">
    <property type="term" value="F:1-phosphofructokinase activity"/>
    <property type="evidence" value="ECO:0007669"/>
    <property type="project" value="UniProtKB-UniRule"/>
</dbReference>
<evidence type="ECO:0000256" key="11">
    <source>
        <dbReference type="RuleBase" id="RU369061"/>
    </source>
</evidence>
<evidence type="ECO:0000256" key="9">
    <source>
        <dbReference type="ARBA" id="ARBA00047745"/>
    </source>
</evidence>
<dbReference type="EMBL" id="CP060637">
    <property type="protein sequence ID" value="QNM15117.1"/>
    <property type="molecule type" value="Genomic_DNA"/>
</dbReference>
<dbReference type="PROSITE" id="PS00583">
    <property type="entry name" value="PFKB_KINASES_1"/>
    <property type="match status" value="1"/>
</dbReference>
<dbReference type="Pfam" id="PF00294">
    <property type="entry name" value="PfkB"/>
    <property type="match status" value="1"/>
</dbReference>
<dbReference type="PANTHER" id="PTHR46566:SF1">
    <property type="entry name" value="1-PHOSPHOFRUCTOKINASE"/>
    <property type="match status" value="1"/>
</dbReference>
<dbReference type="NCBIfam" id="TIGR03828">
    <property type="entry name" value="pfkB"/>
    <property type="match status" value="1"/>
</dbReference>
<dbReference type="InterPro" id="IPR011611">
    <property type="entry name" value="PfkB_dom"/>
</dbReference>
<comment type="similarity">
    <text evidence="1 11">Belongs to the carbohydrate kinase PfkB family.</text>
</comment>
<comment type="catalytic activity">
    <reaction evidence="9 11">
        <text>beta-D-fructose 1-phosphate + ATP = beta-D-fructose 1,6-bisphosphate + ADP + H(+)</text>
        <dbReference type="Rhea" id="RHEA:14213"/>
        <dbReference type="ChEBI" id="CHEBI:15378"/>
        <dbReference type="ChEBI" id="CHEBI:30616"/>
        <dbReference type="ChEBI" id="CHEBI:32966"/>
        <dbReference type="ChEBI" id="CHEBI:138881"/>
        <dbReference type="ChEBI" id="CHEBI:456216"/>
        <dbReference type="EC" id="2.7.1.56"/>
    </reaction>
</comment>
<comment type="function">
    <text evidence="11">Catalyzes the ATP-dependent phosphorylation of fructose-l-phosphate to fructose-l,6-bisphosphate.</text>
</comment>
<gene>
    <name evidence="13" type="primary">pfkB</name>
    <name evidence="13" type="ORF">H9Q81_09420</name>
</gene>
<keyword evidence="4 10" id="KW-0808">Transferase</keyword>
<evidence type="ECO:0000313" key="14">
    <source>
        <dbReference type="Proteomes" id="UP000515913"/>
    </source>
</evidence>
<keyword evidence="14" id="KW-1185">Reference proteome</keyword>
<dbReference type="PROSITE" id="PS00584">
    <property type="entry name" value="PFKB_KINASES_2"/>
    <property type="match status" value="1"/>
</dbReference>
<protein>
    <recommendedName>
        <fullName evidence="3 11">1-phosphofructokinase</fullName>
        <shortName evidence="11">Fru1PK</shortName>
        <ecNumber evidence="2 11">2.7.1.56</ecNumber>
    </recommendedName>
    <alternativeName>
        <fullName evidence="8 11">Fructose 1-phosphate kinase</fullName>
    </alternativeName>
</protein>
<organism evidence="13 14">
    <name type="scientific">Fusobacterium hominis</name>
    <dbReference type="NCBI Taxonomy" id="2764326"/>
    <lineage>
        <taxon>Bacteria</taxon>
        <taxon>Fusobacteriati</taxon>
        <taxon>Fusobacteriota</taxon>
        <taxon>Fusobacteriia</taxon>
        <taxon>Fusobacteriales</taxon>
        <taxon>Fusobacteriaceae</taxon>
        <taxon>Fusobacterium</taxon>
    </lineage>
</organism>
<dbReference type="GO" id="GO:0005829">
    <property type="term" value="C:cytosol"/>
    <property type="evidence" value="ECO:0007669"/>
    <property type="project" value="TreeGrafter"/>
</dbReference>
<reference evidence="13 14" key="1">
    <citation type="submission" date="2020-08" db="EMBL/GenBank/DDBJ databases">
        <authorList>
            <person name="Liu C."/>
            <person name="Sun Q."/>
        </authorList>
    </citation>
    <scope>NUCLEOTIDE SEQUENCE [LARGE SCALE GENOMIC DNA]</scope>
    <source>
        <strain evidence="13 14">NSJ-57</strain>
    </source>
</reference>
<dbReference type="SUPFAM" id="SSF53613">
    <property type="entry name" value="Ribokinase-like"/>
    <property type="match status" value="1"/>
</dbReference>
<evidence type="ECO:0000256" key="1">
    <source>
        <dbReference type="ARBA" id="ARBA00010688"/>
    </source>
</evidence>
<dbReference type="PIRSF" id="PIRSF000535">
    <property type="entry name" value="1PFK/6PFK/LacC"/>
    <property type="match status" value="1"/>
</dbReference>
<dbReference type="GO" id="GO:0016052">
    <property type="term" value="P:carbohydrate catabolic process"/>
    <property type="evidence" value="ECO:0007669"/>
    <property type="project" value="UniProtKB-ARBA"/>
</dbReference>
<keyword evidence="6 11" id="KW-0418">Kinase</keyword>
<feature type="domain" description="Carbohydrate kinase PfkB" evidence="12">
    <location>
        <begin position="13"/>
        <end position="286"/>
    </location>
</feature>
<name>A0A7G9GWD5_9FUSO</name>
<sequence>MKKILTITLNPAIDVRYNIDNLRIGNVNRTTSIEKNAGGKGINVSRVINTLGGSVLATGIIGGFTGKLFLEKLNESSIENDFLETQYETRTCIAIISQNIDGITEVLESGTGDCHISDLFLKKYISILDNNEIDVICASGSILKNIDPLIYNKLIAEANKRNIKFILDTSGATLLKGIEAKPFLIKPNKEELEDLFGIKLVSTKDVVETAQNIISQGVKNVMVTLGGDGALLVTDTKVIKATFPKIEVKNTVGSGDSTIGGFAFGIANNKDITECFKLGVACGTTNAMLDSTGTIDISLLNTILPKITLEEI</sequence>
<dbReference type="Proteomes" id="UP000515913">
    <property type="component" value="Chromosome"/>
</dbReference>
<dbReference type="RefSeq" id="WP_176838267.1">
    <property type="nucleotide sequence ID" value="NZ_CP060637.1"/>
</dbReference>
<dbReference type="GO" id="GO:0005524">
    <property type="term" value="F:ATP binding"/>
    <property type="evidence" value="ECO:0007669"/>
    <property type="project" value="UniProtKB-UniRule"/>
</dbReference>
<dbReference type="InterPro" id="IPR029056">
    <property type="entry name" value="Ribokinase-like"/>
</dbReference>
<evidence type="ECO:0000256" key="8">
    <source>
        <dbReference type="ARBA" id="ARBA00032802"/>
    </source>
</evidence>
<dbReference type="InterPro" id="IPR022463">
    <property type="entry name" value="1-PFruKinase"/>
</dbReference>
<evidence type="ECO:0000256" key="4">
    <source>
        <dbReference type="ARBA" id="ARBA00022679"/>
    </source>
</evidence>
<accession>A0A7G9GWD5</accession>
<evidence type="ECO:0000256" key="3">
    <source>
        <dbReference type="ARBA" id="ARBA00013596"/>
    </source>
</evidence>
<dbReference type="PANTHER" id="PTHR46566">
    <property type="entry name" value="1-PHOSPHOFRUCTOKINASE-RELATED"/>
    <property type="match status" value="1"/>
</dbReference>
<dbReference type="InterPro" id="IPR002173">
    <property type="entry name" value="Carboh/pur_kinase_PfkB_CS"/>
</dbReference>
<dbReference type="FunFam" id="3.40.1190.20:FF:000001">
    <property type="entry name" value="Phosphofructokinase"/>
    <property type="match status" value="1"/>
</dbReference>
<evidence type="ECO:0000256" key="6">
    <source>
        <dbReference type="ARBA" id="ARBA00022777"/>
    </source>
</evidence>
<keyword evidence="5 11" id="KW-0547">Nucleotide-binding</keyword>
<dbReference type="EC" id="2.7.1.56" evidence="2 11"/>
<evidence type="ECO:0000256" key="7">
    <source>
        <dbReference type="ARBA" id="ARBA00022840"/>
    </source>
</evidence>
<evidence type="ECO:0000256" key="5">
    <source>
        <dbReference type="ARBA" id="ARBA00022741"/>
    </source>
</evidence>
<evidence type="ECO:0000259" key="12">
    <source>
        <dbReference type="Pfam" id="PF00294"/>
    </source>
</evidence>
<evidence type="ECO:0000256" key="2">
    <source>
        <dbReference type="ARBA" id="ARBA00012131"/>
    </source>
</evidence>
<proteinExistence type="inferred from homology"/>
<dbReference type="KEGG" id="fho:H9Q81_09420"/>
<dbReference type="Gene3D" id="3.40.1190.20">
    <property type="match status" value="1"/>
</dbReference>
<keyword evidence="7 11" id="KW-0067">ATP-binding</keyword>